<keyword evidence="3" id="KW-1185">Reference proteome</keyword>
<dbReference type="CDD" id="cd00093">
    <property type="entry name" value="HTH_XRE"/>
    <property type="match status" value="1"/>
</dbReference>
<gene>
    <name evidence="2" type="ORF">DFP99_0731</name>
</gene>
<name>A0A288QY15_9LACO</name>
<protein>
    <submittedName>
        <fullName evidence="2">Cytoskeletal protein RodZ</fullName>
    </submittedName>
</protein>
<sequence>MTENTSRTVGEELQAARLDKGLSLDDIQATTKIQKRYLAAIENGQFDQLPGAFYERAFTRQYAAAVGVDADELIKKHEGDVAPALAATEPVPDMSNARVDADNITRTGMHRAEESAIEKTRGLIPKIIAVIAIIAVIGLIWALVSTFASNAKNNATSASSEVVTTTSKVASSKKNSAAKSETTKSGTSKKTASAKSASAKNTTTIGTPTISGTTSTIAITTNTAKAHTLVLTAAGDVWSQVTIDGSQVYYQTLPGSTSKEIEVPANAQSISLHFGNADNVTVQFDGKDVTMNNTSLVWTATLNLTDN</sequence>
<dbReference type="Gene3D" id="1.10.260.40">
    <property type="entry name" value="lambda repressor-like DNA-binding domains"/>
    <property type="match status" value="1"/>
</dbReference>
<organism evidence="2 3">
    <name type="scientific">Weissella soli</name>
    <dbReference type="NCBI Taxonomy" id="155866"/>
    <lineage>
        <taxon>Bacteria</taxon>
        <taxon>Bacillati</taxon>
        <taxon>Bacillota</taxon>
        <taxon>Bacilli</taxon>
        <taxon>Lactobacillales</taxon>
        <taxon>Lactobacillaceae</taxon>
        <taxon>Weissella</taxon>
    </lineage>
</organism>
<evidence type="ECO:0000259" key="1">
    <source>
        <dbReference type="Pfam" id="PF13464"/>
    </source>
</evidence>
<evidence type="ECO:0000313" key="2">
    <source>
        <dbReference type="EMBL" id="RDL12293.1"/>
    </source>
</evidence>
<dbReference type="InterPro" id="IPR025194">
    <property type="entry name" value="RodZ-like_C"/>
</dbReference>
<dbReference type="Pfam" id="PF13413">
    <property type="entry name" value="HTH_25"/>
    <property type="match status" value="1"/>
</dbReference>
<dbReference type="Proteomes" id="UP000254912">
    <property type="component" value="Unassembled WGS sequence"/>
</dbReference>
<accession>A0A288QY15</accession>
<evidence type="ECO:0000313" key="3">
    <source>
        <dbReference type="Proteomes" id="UP000254912"/>
    </source>
</evidence>
<dbReference type="PANTHER" id="PTHR34475:SF1">
    <property type="entry name" value="CYTOSKELETON PROTEIN RODZ"/>
    <property type="match status" value="1"/>
</dbReference>
<reference evidence="2 3" key="1">
    <citation type="submission" date="2018-07" db="EMBL/GenBank/DDBJ databases">
        <title>Genomic Encyclopedia of Type Strains, Phase III (KMG-III): the genomes of soil and plant-associated and newly described type strains.</title>
        <authorList>
            <person name="Whitman W."/>
        </authorList>
    </citation>
    <scope>NUCLEOTIDE SEQUENCE [LARGE SCALE GENOMIC DNA]</scope>
    <source>
        <strain evidence="2 3">CECT 7031</strain>
    </source>
</reference>
<comment type="caution">
    <text evidence="2">The sequence shown here is derived from an EMBL/GenBank/DDBJ whole genome shotgun (WGS) entry which is preliminary data.</text>
</comment>
<dbReference type="InterPro" id="IPR001387">
    <property type="entry name" value="Cro/C1-type_HTH"/>
</dbReference>
<dbReference type="GO" id="GO:0003677">
    <property type="term" value="F:DNA binding"/>
    <property type="evidence" value="ECO:0007669"/>
    <property type="project" value="InterPro"/>
</dbReference>
<dbReference type="RefSeq" id="WP_070230334.1">
    <property type="nucleotide sequence ID" value="NZ_BJYO01000002.1"/>
</dbReference>
<dbReference type="Pfam" id="PF13464">
    <property type="entry name" value="RodZ_C"/>
    <property type="match status" value="1"/>
</dbReference>
<dbReference type="GeneID" id="94546290"/>
<feature type="domain" description="Cytoskeleton protein RodZ-like C-terminal" evidence="1">
    <location>
        <begin position="230"/>
        <end position="293"/>
    </location>
</feature>
<dbReference type="KEGG" id="wso:WSWS_01102"/>
<dbReference type="AlphaFoldDB" id="A0A288QY15"/>
<dbReference type="PANTHER" id="PTHR34475">
    <property type="match status" value="1"/>
</dbReference>
<dbReference type="EMBL" id="QRAS01000001">
    <property type="protein sequence ID" value="RDL12293.1"/>
    <property type="molecule type" value="Genomic_DNA"/>
</dbReference>
<dbReference type="SUPFAM" id="SSF47413">
    <property type="entry name" value="lambda repressor-like DNA-binding domains"/>
    <property type="match status" value="1"/>
</dbReference>
<proteinExistence type="predicted"/>
<dbReference type="InterPro" id="IPR050400">
    <property type="entry name" value="Bact_Cytoskel_RodZ"/>
</dbReference>
<dbReference type="InterPro" id="IPR010982">
    <property type="entry name" value="Lambda_DNA-bd_dom_sf"/>
</dbReference>